<feature type="compositionally biased region" description="Polar residues" evidence="1">
    <location>
        <begin position="1"/>
        <end position="15"/>
    </location>
</feature>
<proteinExistence type="predicted"/>
<dbReference type="EMBL" id="JAQSDF010000056">
    <property type="protein sequence ID" value="MDI1232058.1"/>
    <property type="molecule type" value="Genomic_DNA"/>
</dbReference>
<keyword evidence="2" id="KW-0472">Membrane</keyword>
<reference evidence="3" key="1">
    <citation type="submission" date="2023-01" db="EMBL/GenBank/DDBJ databases">
        <title>Biogeochemical cycle of methane in antarctic sediments.</title>
        <authorList>
            <person name="Roldan D.M."/>
            <person name="Menes R.J."/>
        </authorList>
    </citation>
    <scope>NUCLEOTIDE SEQUENCE [LARGE SCALE GENOMIC DNA]</scope>
    <source>
        <strain evidence="3">K-2018 MAG008</strain>
    </source>
</reference>
<keyword evidence="2" id="KW-1133">Transmembrane helix</keyword>
<feature type="transmembrane region" description="Helical" evidence="2">
    <location>
        <begin position="32"/>
        <end position="52"/>
    </location>
</feature>
<comment type="caution">
    <text evidence="3">The sequence shown here is derived from an EMBL/GenBank/DDBJ whole genome shotgun (WGS) entry which is preliminary data.</text>
</comment>
<feature type="region of interest" description="Disordered" evidence="1">
    <location>
        <begin position="1"/>
        <end position="22"/>
    </location>
</feature>
<sequence>MSSTPVLLDNAQTQACPEHRRRTRSEVLKDKILPAMLAGMLGLALLYTAGFADIAPLHNTAHDGRHSASFPCH</sequence>
<name>A0AA43TMJ5_9GAMM</name>
<dbReference type="AlphaFoldDB" id="A0AA43TMJ5"/>
<gene>
    <name evidence="3" type="ORF">PSU93_12995</name>
</gene>
<protein>
    <submittedName>
        <fullName evidence="3">CbtB-domain containing protein</fullName>
    </submittedName>
</protein>
<evidence type="ECO:0000313" key="3">
    <source>
        <dbReference type="EMBL" id="MDI1232058.1"/>
    </source>
</evidence>
<dbReference type="Pfam" id="PF09489">
    <property type="entry name" value="CbtB"/>
    <property type="match status" value="1"/>
</dbReference>
<keyword evidence="2" id="KW-0812">Transmembrane</keyword>
<accession>A0AA43TMJ5</accession>
<organism evidence="3 4">
    <name type="scientific">Candidatus Methylobacter titanis</name>
    <dbReference type="NCBI Taxonomy" id="3053457"/>
    <lineage>
        <taxon>Bacteria</taxon>
        <taxon>Pseudomonadati</taxon>
        <taxon>Pseudomonadota</taxon>
        <taxon>Gammaproteobacteria</taxon>
        <taxon>Methylococcales</taxon>
        <taxon>Methylococcaceae</taxon>
        <taxon>Methylobacter</taxon>
    </lineage>
</organism>
<evidence type="ECO:0000256" key="1">
    <source>
        <dbReference type="SAM" id="MobiDB-lite"/>
    </source>
</evidence>
<keyword evidence="4" id="KW-1185">Reference proteome</keyword>
<evidence type="ECO:0000256" key="2">
    <source>
        <dbReference type="SAM" id="Phobius"/>
    </source>
</evidence>
<dbReference type="Proteomes" id="UP001160519">
    <property type="component" value="Unassembled WGS sequence"/>
</dbReference>
<evidence type="ECO:0000313" key="4">
    <source>
        <dbReference type="Proteomes" id="UP001160519"/>
    </source>
</evidence>
<dbReference type="InterPro" id="IPR012667">
    <property type="entry name" value="CbtB_put"/>
</dbReference>